<gene>
    <name evidence="2" type="ORF">PIB30_088274</name>
</gene>
<name>A0ABU6TUC9_9FABA</name>
<keyword evidence="3" id="KW-1185">Reference proteome</keyword>
<sequence length="125" mass="14403">MSQYSLKKNDWNPFGPGALKEVIPKTAFFTSAKETGSMRTGVVFFEYPIVQMYEAPDHRAAFIWGEPRYRIYGFYDHQFTFPLLSLYFDSDVPYGIPLSSLHPWMPPPPPAPPTEVFEENDDEMA</sequence>
<reference evidence="2 3" key="1">
    <citation type="journal article" date="2023" name="Plants (Basel)">
        <title>Bridging the Gap: Combining Genomics and Transcriptomics Approaches to Understand Stylosanthes scabra, an Orphan Legume from the Brazilian Caatinga.</title>
        <authorList>
            <person name="Ferreira-Neto J.R.C."/>
            <person name="da Silva M.D."/>
            <person name="Binneck E."/>
            <person name="de Melo N.F."/>
            <person name="da Silva R.H."/>
            <person name="de Melo A.L.T.M."/>
            <person name="Pandolfi V."/>
            <person name="Bustamante F.O."/>
            <person name="Brasileiro-Vidal A.C."/>
            <person name="Benko-Iseppon A.M."/>
        </authorList>
    </citation>
    <scope>NUCLEOTIDE SEQUENCE [LARGE SCALE GENOMIC DNA]</scope>
    <source>
        <tissue evidence="2">Leaves</tissue>
    </source>
</reference>
<dbReference type="Proteomes" id="UP001341840">
    <property type="component" value="Unassembled WGS sequence"/>
</dbReference>
<feature type="region of interest" description="Disordered" evidence="1">
    <location>
        <begin position="105"/>
        <end position="125"/>
    </location>
</feature>
<comment type="caution">
    <text evidence="2">The sequence shown here is derived from an EMBL/GenBank/DDBJ whole genome shotgun (WGS) entry which is preliminary data.</text>
</comment>
<evidence type="ECO:0000313" key="3">
    <source>
        <dbReference type="Proteomes" id="UP001341840"/>
    </source>
</evidence>
<dbReference type="EMBL" id="JASCZI010092214">
    <property type="protein sequence ID" value="MED6152052.1"/>
    <property type="molecule type" value="Genomic_DNA"/>
</dbReference>
<protein>
    <submittedName>
        <fullName evidence="2">Uncharacterized protein</fullName>
    </submittedName>
</protein>
<evidence type="ECO:0000256" key="1">
    <source>
        <dbReference type="SAM" id="MobiDB-lite"/>
    </source>
</evidence>
<accession>A0ABU6TUC9</accession>
<proteinExistence type="predicted"/>
<evidence type="ECO:0000313" key="2">
    <source>
        <dbReference type="EMBL" id="MED6152052.1"/>
    </source>
</evidence>
<organism evidence="2 3">
    <name type="scientific">Stylosanthes scabra</name>
    <dbReference type="NCBI Taxonomy" id="79078"/>
    <lineage>
        <taxon>Eukaryota</taxon>
        <taxon>Viridiplantae</taxon>
        <taxon>Streptophyta</taxon>
        <taxon>Embryophyta</taxon>
        <taxon>Tracheophyta</taxon>
        <taxon>Spermatophyta</taxon>
        <taxon>Magnoliopsida</taxon>
        <taxon>eudicotyledons</taxon>
        <taxon>Gunneridae</taxon>
        <taxon>Pentapetalae</taxon>
        <taxon>rosids</taxon>
        <taxon>fabids</taxon>
        <taxon>Fabales</taxon>
        <taxon>Fabaceae</taxon>
        <taxon>Papilionoideae</taxon>
        <taxon>50 kb inversion clade</taxon>
        <taxon>dalbergioids sensu lato</taxon>
        <taxon>Dalbergieae</taxon>
        <taxon>Pterocarpus clade</taxon>
        <taxon>Stylosanthes</taxon>
    </lineage>
</organism>
<feature type="compositionally biased region" description="Acidic residues" evidence="1">
    <location>
        <begin position="116"/>
        <end position="125"/>
    </location>
</feature>